<dbReference type="Pfam" id="PF00270">
    <property type="entry name" value="DEAD"/>
    <property type="match status" value="1"/>
</dbReference>
<dbReference type="InterPro" id="IPR027417">
    <property type="entry name" value="P-loop_NTPase"/>
</dbReference>
<dbReference type="FunFam" id="3.40.50.300:FF:000008">
    <property type="entry name" value="ATP-dependent RNA helicase RhlB"/>
    <property type="match status" value="1"/>
</dbReference>
<dbReference type="SMART" id="SM00487">
    <property type="entry name" value="DEXDc"/>
    <property type="match status" value="1"/>
</dbReference>
<dbReference type="PANTHER" id="PTHR47958">
    <property type="entry name" value="ATP-DEPENDENT RNA HELICASE DBP3"/>
    <property type="match status" value="1"/>
</dbReference>
<proteinExistence type="inferred from homology"/>
<evidence type="ECO:0000256" key="4">
    <source>
        <dbReference type="ARBA" id="ARBA00022806"/>
    </source>
</evidence>
<accession>A0A507BWB3</accession>
<feature type="compositionally biased region" description="Basic and acidic residues" evidence="8">
    <location>
        <begin position="82"/>
        <end position="91"/>
    </location>
</feature>
<feature type="compositionally biased region" description="Polar residues" evidence="8">
    <location>
        <begin position="65"/>
        <end position="74"/>
    </location>
</feature>
<evidence type="ECO:0000256" key="7">
    <source>
        <dbReference type="RuleBase" id="RU000492"/>
    </source>
</evidence>
<keyword evidence="13" id="KW-1185">Reference proteome</keyword>
<dbReference type="SMART" id="SM00490">
    <property type="entry name" value="HELICc"/>
    <property type="match status" value="1"/>
</dbReference>
<comment type="similarity">
    <text evidence="7">Belongs to the DEAD box helicase family.</text>
</comment>
<feature type="short sequence motif" description="Q motif" evidence="6">
    <location>
        <begin position="186"/>
        <end position="214"/>
    </location>
</feature>
<sequence>MKNQETTTITTSSTEPAQPSTSSPPASSPPHAKDDTSTPKDPQREDNGVDDTTIAQAATGYYKTHSCTSQNAAATPQAEPETSTRREHDVDEGIDDTNLAQSTAGGDITAPMASEKENGNDDGPVLADVPHRTWAADVRQWMECVPDAALEKELFNSVRVKSGFNFKEYTTIDVRIKGDDFPDKIDTFAGIKLHPQMVANLKLCDYEEPTPIQKYALPIINARRDLLACAQTGSGKTAAYLVPITNKLLLKGQKKMDSGPISQLGLRYPIPAPLALILSPTRELAVQIFQEARKFAYDTWVRPAVAYGGAGTNPLLDPMRKYGCDVLVATPGRLADFVSRGVITMQKVRFLVIDEADRMMESQFLDGALRFIVKESSMPEADLTTCMCSATFPVDLRRMAKQFLVDPLLVTVGAVGKVPSDIEQMIQYAEDGEKRETLMSLFEEEMDGLALIFVATKMGADSLDDWLYKQGVPITSIHSGRTQEEREDSIAAFRKNKCPLMIATDIAARGWDIPNVTRVINFDMPNSIDDYIHRIGRTARVGNKGTAISFYNNKDAQLAPDLVRILKSCNQPIPDFLAEEVPMDDEGEEGAESPVDELKLEDFEEPPPADNNATWSGFRDPPAKDAAAAADGDGGKTGGSAWDAGSTAYAAPQDLVWNGGSEF</sequence>
<evidence type="ECO:0000256" key="5">
    <source>
        <dbReference type="ARBA" id="ARBA00022840"/>
    </source>
</evidence>
<dbReference type="CDD" id="cd18787">
    <property type="entry name" value="SF2_C_DEAD"/>
    <property type="match status" value="1"/>
</dbReference>
<feature type="domain" description="Helicase C-terminal" evidence="10">
    <location>
        <begin position="421"/>
        <end position="581"/>
    </location>
</feature>
<evidence type="ECO:0000256" key="2">
    <source>
        <dbReference type="ARBA" id="ARBA00022741"/>
    </source>
</evidence>
<dbReference type="Gene3D" id="3.40.50.300">
    <property type="entry name" value="P-loop containing nucleotide triphosphate hydrolases"/>
    <property type="match status" value="2"/>
</dbReference>
<feature type="region of interest" description="Disordered" evidence="8">
    <location>
        <begin position="1"/>
        <end position="126"/>
    </location>
</feature>
<feature type="region of interest" description="Disordered" evidence="8">
    <location>
        <begin position="599"/>
        <end position="663"/>
    </location>
</feature>
<dbReference type="InterPro" id="IPR001650">
    <property type="entry name" value="Helicase_C-like"/>
</dbReference>
<feature type="domain" description="DEAD-box RNA helicase Q" evidence="11">
    <location>
        <begin position="186"/>
        <end position="214"/>
    </location>
</feature>
<keyword evidence="4 7" id="KW-0347">Helicase</keyword>
<evidence type="ECO:0000313" key="12">
    <source>
        <dbReference type="EMBL" id="TPX31411.1"/>
    </source>
</evidence>
<evidence type="ECO:0000256" key="3">
    <source>
        <dbReference type="ARBA" id="ARBA00022801"/>
    </source>
</evidence>
<keyword evidence="2 7" id="KW-0547">Nucleotide-binding</keyword>
<dbReference type="GO" id="GO:0003676">
    <property type="term" value="F:nucleic acid binding"/>
    <property type="evidence" value="ECO:0007669"/>
    <property type="project" value="InterPro"/>
</dbReference>
<keyword evidence="5 7" id="KW-0067">ATP-binding</keyword>
<dbReference type="InterPro" id="IPR014001">
    <property type="entry name" value="Helicase_ATP-bd"/>
</dbReference>
<evidence type="ECO:0000256" key="6">
    <source>
        <dbReference type="PROSITE-ProRule" id="PRU00552"/>
    </source>
</evidence>
<dbReference type="InterPro" id="IPR014014">
    <property type="entry name" value="RNA_helicase_DEAD_Q_motif"/>
</dbReference>
<dbReference type="Pfam" id="PF00271">
    <property type="entry name" value="Helicase_C"/>
    <property type="match status" value="1"/>
</dbReference>
<feature type="compositionally biased region" description="Basic and acidic residues" evidence="8">
    <location>
        <begin position="31"/>
        <end position="47"/>
    </location>
</feature>
<name>A0A507BWB3_9FUNG</name>
<evidence type="ECO:0000259" key="10">
    <source>
        <dbReference type="PROSITE" id="PS51194"/>
    </source>
</evidence>
<dbReference type="OrthoDB" id="196131at2759"/>
<evidence type="ECO:0000259" key="11">
    <source>
        <dbReference type="PROSITE" id="PS51195"/>
    </source>
</evidence>
<dbReference type="PROSITE" id="PS51194">
    <property type="entry name" value="HELICASE_CTER"/>
    <property type="match status" value="1"/>
</dbReference>
<dbReference type="GO" id="GO:0003724">
    <property type="term" value="F:RNA helicase activity"/>
    <property type="evidence" value="ECO:0007669"/>
    <property type="project" value="UniProtKB-EC"/>
</dbReference>
<dbReference type="STRING" id="1806994.A0A507BWB3"/>
<dbReference type="PROSITE" id="PS51195">
    <property type="entry name" value="Q_MOTIF"/>
    <property type="match status" value="1"/>
</dbReference>
<dbReference type="Proteomes" id="UP000319731">
    <property type="component" value="Unassembled WGS sequence"/>
</dbReference>
<reference evidence="12 13" key="1">
    <citation type="journal article" date="2019" name="Sci. Rep.">
        <title>Comparative genomics of chytrid fungi reveal insights into the obligate biotrophic and pathogenic lifestyle of Synchytrium endobioticum.</title>
        <authorList>
            <person name="van de Vossenberg B.T.L.H."/>
            <person name="Warris S."/>
            <person name="Nguyen H.D.T."/>
            <person name="van Gent-Pelzer M.P.E."/>
            <person name="Joly D.L."/>
            <person name="van de Geest H.C."/>
            <person name="Bonants P.J.M."/>
            <person name="Smith D.S."/>
            <person name="Levesque C.A."/>
            <person name="van der Lee T.A.J."/>
        </authorList>
    </citation>
    <scope>NUCLEOTIDE SEQUENCE [LARGE SCALE GENOMIC DNA]</scope>
    <source>
        <strain evidence="12 13">JEL517</strain>
    </source>
</reference>
<dbReference type="GO" id="GO:0005524">
    <property type="term" value="F:ATP binding"/>
    <property type="evidence" value="ECO:0007669"/>
    <property type="project" value="UniProtKB-KW"/>
</dbReference>
<feature type="domain" description="Helicase ATP-binding" evidence="9">
    <location>
        <begin position="217"/>
        <end position="410"/>
    </location>
</feature>
<evidence type="ECO:0000256" key="8">
    <source>
        <dbReference type="SAM" id="MobiDB-lite"/>
    </source>
</evidence>
<dbReference type="RefSeq" id="XP_031022847.1">
    <property type="nucleotide sequence ID" value="XM_031171155.1"/>
</dbReference>
<dbReference type="EMBL" id="QEAO01000045">
    <property type="protein sequence ID" value="TPX31411.1"/>
    <property type="molecule type" value="Genomic_DNA"/>
</dbReference>
<dbReference type="GO" id="GO:0016787">
    <property type="term" value="F:hydrolase activity"/>
    <property type="evidence" value="ECO:0007669"/>
    <property type="project" value="UniProtKB-KW"/>
</dbReference>
<dbReference type="PROSITE" id="PS00039">
    <property type="entry name" value="DEAD_ATP_HELICASE"/>
    <property type="match status" value="1"/>
</dbReference>
<comment type="caution">
    <text evidence="12">The sequence shown here is derived from an EMBL/GenBank/DDBJ whole genome shotgun (WGS) entry which is preliminary data.</text>
</comment>
<feature type="compositionally biased region" description="Low complexity" evidence="8">
    <location>
        <begin position="1"/>
        <end position="25"/>
    </location>
</feature>
<evidence type="ECO:0000256" key="1">
    <source>
        <dbReference type="ARBA" id="ARBA00012552"/>
    </source>
</evidence>
<dbReference type="InterPro" id="IPR011545">
    <property type="entry name" value="DEAD/DEAH_box_helicase_dom"/>
</dbReference>
<keyword evidence="3 7" id="KW-0378">Hydrolase</keyword>
<protein>
    <recommendedName>
        <fullName evidence="1">RNA helicase</fullName>
        <ecNumber evidence="1">3.6.4.13</ecNumber>
    </recommendedName>
</protein>
<dbReference type="InterPro" id="IPR000629">
    <property type="entry name" value="RNA-helicase_DEAD-box_CS"/>
</dbReference>
<organism evidence="12 13">
    <name type="scientific">Synchytrium microbalum</name>
    <dbReference type="NCBI Taxonomy" id="1806994"/>
    <lineage>
        <taxon>Eukaryota</taxon>
        <taxon>Fungi</taxon>
        <taxon>Fungi incertae sedis</taxon>
        <taxon>Chytridiomycota</taxon>
        <taxon>Chytridiomycota incertae sedis</taxon>
        <taxon>Chytridiomycetes</taxon>
        <taxon>Synchytriales</taxon>
        <taxon>Synchytriaceae</taxon>
        <taxon>Synchytrium</taxon>
    </lineage>
</organism>
<dbReference type="EC" id="3.6.4.13" evidence="1"/>
<dbReference type="SUPFAM" id="SSF52540">
    <property type="entry name" value="P-loop containing nucleoside triphosphate hydrolases"/>
    <property type="match status" value="1"/>
</dbReference>
<evidence type="ECO:0000259" key="9">
    <source>
        <dbReference type="PROSITE" id="PS51192"/>
    </source>
</evidence>
<gene>
    <name evidence="12" type="ORF">SmJEL517_g05229</name>
</gene>
<dbReference type="PROSITE" id="PS51192">
    <property type="entry name" value="HELICASE_ATP_BIND_1"/>
    <property type="match status" value="1"/>
</dbReference>
<evidence type="ECO:0000313" key="13">
    <source>
        <dbReference type="Proteomes" id="UP000319731"/>
    </source>
</evidence>
<dbReference type="GeneID" id="42006452"/>
<dbReference type="AlphaFoldDB" id="A0A507BWB3"/>